<proteinExistence type="predicted"/>
<dbReference type="PaxDb" id="3635-A0A1U8KPG3"/>
<accession>A0A1U8KPG3</accession>
<evidence type="ECO:0000313" key="1">
    <source>
        <dbReference type="Proteomes" id="UP000818029"/>
    </source>
</evidence>
<keyword evidence="1" id="KW-1185">Reference proteome</keyword>
<dbReference type="OrthoDB" id="1937287at2759"/>
<reference evidence="2" key="2">
    <citation type="submission" date="2025-08" db="UniProtKB">
        <authorList>
            <consortium name="RefSeq"/>
        </authorList>
    </citation>
    <scope>IDENTIFICATION</scope>
</reference>
<dbReference type="PANTHER" id="PTHR33067:SF39">
    <property type="entry name" value="TRANSCRIPTION FACTOR INTERACTOR AND REGULATOR CCHC(ZN) FAMILY"/>
    <property type="match status" value="1"/>
</dbReference>
<dbReference type="KEGG" id="ghi:107919368"/>
<gene>
    <name evidence="2" type="primary">LOC107919368</name>
</gene>
<dbReference type="Proteomes" id="UP000818029">
    <property type="component" value="Chromosome D13"/>
</dbReference>
<sequence length="145" mass="16652">MAFRDLGAGINLMLIFVFKQLRIGEVKPTIVTLQLTDMSLTHLHGKIEDVLEVEREVSIFLGRSFLTTCRTLIDVQKGELTMKIHDDMVTFNVFKAMHFQNELEECSIVSIVDSLFSTEMEHNSLDDPLEHLLLFDSPHENDEDE</sequence>
<dbReference type="GeneID" id="107919368"/>
<dbReference type="AlphaFoldDB" id="A0A1U8KPG3"/>
<protein>
    <submittedName>
        <fullName evidence="2">Uncharacterized protein</fullName>
    </submittedName>
</protein>
<dbReference type="RefSeq" id="XP_016704330.1">
    <property type="nucleotide sequence ID" value="XM_016848841.1"/>
</dbReference>
<reference evidence="1" key="1">
    <citation type="journal article" date="2020" name="Nat. Genet.">
        <title>Genomic diversifications of five Gossypium allopolyploid species and their impact on cotton improvement.</title>
        <authorList>
            <person name="Chen Z.J."/>
            <person name="Sreedasyam A."/>
            <person name="Ando A."/>
            <person name="Song Q."/>
            <person name="De Santiago L.M."/>
            <person name="Hulse-Kemp A.M."/>
            <person name="Ding M."/>
            <person name="Ye W."/>
            <person name="Kirkbride R.C."/>
            <person name="Jenkins J."/>
            <person name="Plott C."/>
            <person name="Lovell J."/>
            <person name="Lin Y.M."/>
            <person name="Vaughn R."/>
            <person name="Liu B."/>
            <person name="Simpson S."/>
            <person name="Scheffler B.E."/>
            <person name="Wen L."/>
            <person name="Saski C.A."/>
            <person name="Grover C.E."/>
            <person name="Hu G."/>
            <person name="Conover J.L."/>
            <person name="Carlson J.W."/>
            <person name="Shu S."/>
            <person name="Boston L.B."/>
            <person name="Williams M."/>
            <person name="Peterson D.G."/>
            <person name="McGee K."/>
            <person name="Jones D.C."/>
            <person name="Wendel J.F."/>
            <person name="Stelly D.M."/>
            <person name="Grimwood J."/>
            <person name="Schmutz J."/>
        </authorList>
    </citation>
    <scope>NUCLEOTIDE SEQUENCE [LARGE SCALE GENOMIC DNA]</scope>
    <source>
        <strain evidence="1">cv. TM-1</strain>
    </source>
</reference>
<evidence type="ECO:0000313" key="2">
    <source>
        <dbReference type="RefSeq" id="XP_016704330.1"/>
    </source>
</evidence>
<organism evidence="1 2">
    <name type="scientific">Gossypium hirsutum</name>
    <name type="common">Upland cotton</name>
    <name type="synonym">Gossypium mexicanum</name>
    <dbReference type="NCBI Taxonomy" id="3635"/>
    <lineage>
        <taxon>Eukaryota</taxon>
        <taxon>Viridiplantae</taxon>
        <taxon>Streptophyta</taxon>
        <taxon>Embryophyta</taxon>
        <taxon>Tracheophyta</taxon>
        <taxon>Spermatophyta</taxon>
        <taxon>Magnoliopsida</taxon>
        <taxon>eudicotyledons</taxon>
        <taxon>Gunneridae</taxon>
        <taxon>Pentapetalae</taxon>
        <taxon>rosids</taxon>
        <taxon>malvids</taxon>
        <taxon>Malvales</taxon>
        <taxon>Malvaceae</taxon>
        <taxon>Malvoideae</taxon>
        <taxon>Gossypium</taxon>
    </lineage>
</organism>
<dbReference type="PANTHER" id="PTHR33067">
    <property type="entry name" value="RNA-DIRECTED DNA POLYMERASE-RELATED"/>
    <property type="match status" value="1"/>
</dbReference>
<name>A0A1U8KPG3_GOSHI</name>